<dbReference type="FunFam" id="3.40.50.300:FF:000398">
    <property type="entry name" value="Type IV pilus assembly ATPase PilB"/>
    <property type="match status" value="1"/>
</dbReference>
<evidence type="ECO:0000313" key="6">
    <source>
        <dbReference type="Proteomes" id="UP000076967"/>
    </source>
</evidence>
<dbReference type="Gene3D" id="3.30.450.90">
    <property type="match status" value="1"/>
</dbReference>
<dbReference type="Pfam" id="PF05157">
    <property type="entry name" value="MshEN"/>
    <property type="match status" value="1"/>
</dbReference>
<dbReference type="InterPro" id="IPR007831">
    <property type="entry name" value="T2SS_GspE_N"/>
</dbReference>
<dbReference type="Gene3D" id="3.40.50.300">
    <property type="entry name" value="P-loop containing nucleotide triphosphate hydrolases"/>
    <property type="match status" value="1"/>
</dbReference>
<dbReference type="OrthoDB" id="9808272at2"/>
<dbReference type="GO" id="GO:0005886">
    <property type="term" value="C:plasma membrane"/>
    <property type="evidence" value="ECO:0007669"/>
    <property type="project" value="TreeGrafter"/>
</dbReference>
<dbReference type="InterPro" id="IPR037257">
    <property type="entry name" value="T2SS_E_N_sf"/>
</dbReference>
<dbReference type="SUPFAM" id="SSF160246">
    <property type="entry name" value="EspE N-terminal domain-like"/>
    <property type="match status" value="1"/>
</dbReference>
<evidence type="ECO:0000256" key="1">
    <source>
        <dbReference type="ARBA" id="ARBA00006611"/>
    </source>
</evidence>
<dbReference type="FunFam" id="3.30.450.90:FF:000001">
    <property type="entry name" value="Type II secretion system ATPase GspE"/>
    <property type="match status" value="1"/>
</dbReference>
<evidence type="ECO:0000259" key="4">
    <source>
        <dbReference type="SMART" id="SM00382"/>
    </source>
</evidence>
<evidence type="ECO:0000256" key="2">
    <source>
        <dbReference type="ARBA" id="ARBA00022741"/>
    </source>
</evidence>
<sequence length="554" mass="62238">MAIVKKRLGDLLVENGIISQEQLEEALIEQRRSKRRLGDLLISQGYITEQQLIEVLEFQLGIPHVSLFKYQIDPAITQIIPESMAKRYQVLPFMKEGGKLMVAMADPLDYFAIEELRMTTGFRIEPAISTRDELQRAIAKHYGLRDSMTQMMVELPSQEEIEETEITDEDSPIVRLVNQMIQQAVQLKASDIHVDPGENNLAIRYRIDGSLRTERLIPKQMQGFIIARLKIISQLNIAERRLPQDGRIKMEFDNKMVDIRVSSLPTIHGEKIVLRLLDLSAGVKSLDNLGFNVRSQSLFKEMIERPYGILLITGPTGSGKTTTLYSALSHLNQESTNIITVEDPVEYQLEGINQVHINPNIGLTFAAGLRSILRQDPNIVMVGEIRDTETAAIAVRASLTGHLVLSTLHTNDAISTVMRLQDMGIEPYLTASSLIGVVAQRLVRRICEDCRAPYTPTEQEAIMLQGHSIQVETLYRGRGCGNCNHTGYRGRIAIHEVLMIDDAMRRVITESAPMQEVREVAKSQGMIDLLSDGFSKVGQGFTTIQEVMRETVAH</sequence>
<dbReference type="Pfam" id="PF00437">
    <property type="entry name" value="T2SSE"/>
    <property type="match status" value="1"/>
</dbReference>
<keyword evidence="3" id="KW-0067">ATP-binding</keyword>
<dbReference type="CDD" id="cd01129">
    <property type="entry name" value="PulE-GspE-like"/>
    <property type="match status" value="1"/>
</dbReference>
<dbReference type="InterPro" id="IPR003593">
    <property type="entry name" value="AAA+_ATPase"/>
</dbReference>
<dbReference type="Gene3D" id="3.30.300.160">
    <property type="entry name" value="Type II secretion system, protein E, N-terminal domain"/>
    <property type="match status" value="1"/>
</dbReference>
<dbReference type="PANTHER" id="PTHR30258:SF29">
    <property type="entry name" value="MSHA PILUS ASSEMBLY ATPASE MSHE"/>
    <property type="match status" value="1"/>
</dbReference>
<keyword evidence="2" id="KW-0547">Nucleotide-binding</keyword>
<dbReference type="GO" id="GO:0005524">
    <property type="term" value="F:ATP binding"/>
    <property type="evidence" value="ECO:0007669"/>
    <property type="project" value="UniProtKB-KW"/>
</dbReference>
<dbReference type="FunFam" id="3.30.300.160:FF:000002">
    <property type="entry name" value="Type II secretion system protein E"/>
    <property type="match status" value="1"/>
</dbReference>
<dbReference type="STRING" id="494026.PGLA_10925"/>
<dbReference type="InterPro" id="IPR001482">
    <property type="entry name" value="T2SS/T4SS_dom"/>
</dbReference>
<evidence type="ECO:0000313" key="5">
    <source>
        <dbReference type="EMBL" id="OAB42960.1"/>
    </source>
</evidence>
<keyword evidence="6" id="KW-1185">Reference proteome</keyword>
<reference evidence="5 6" key="1">
    <citation type="submission" date="2016-03" db="EMBL/GenBank/DDBJ databases">
        <title>Draft genome sequence of Paenibacillus glacialis DSM 22343.</title>
        <authorList>
            <person name="Shin S.-K."/>
            <person name="Yi H."/>
        </authorList>
    </citation>
    <scope>NUCLEOTIDE SEQUENCE [LARGE SCALE GENOMIC DNA]</scope>
    <source>
        <strain evidence="5 6">DSM 22343</strain>
    </source>
</reference>
<dbReference type="Proteomes" id="UP000076967">
    <property type="component" value="Unassembled WGS sequence"/>
</dbReference>
<protein>
    <submittedName>
        <fullName evidence="5">Type II secretion system protein GspE</fullName>
    </submittedName>
</protein>
<organism evidence="5 6">
    <name type="scientific">Paenibacillus glacialis</name>
    <dbReference type="NCBI Taxonomy" id="494026"/>
    <lineage>
        <taxon>Bacteria</taxon>
        <taxon>Bacillati</taxon>
        <taxon>Bacillota</taxon>
        <taxon>Bacilli</taxon>
        <taxon>Bacillales</taxon>
        <taxon>Paenibacillaceae</taxon>
        <taxon>Paenibacillus</taxon>
    </lineage>
</organism>
<comment type="caution">
    <text evidence="5">The sequence shown here is derived from an EMBL/GenBank/DDBJ whole genome shotgun (WGS) entry which is preliminary data.</text>
</comment>
<dbReference type="SMART" id="SM00382">
    <property type="entry name" value="AAA"/>
    <property type="match status" value="1"/>
</dbReference>
<evidence type="ECO:0000256" key="3">
    <source>
        <dbReference type="ARBA" id="ARBA00022840"/>
    </source>
</evidence>
<dbReference type="RefSeq" id="WP_068532448.1">
    <property type="nucleotide sequence ID" value="NZ_LVJH01000017.1"/>
</dbReference>
<name>A0A162Q622_9BACL</name>
<gene>
    <name evidence="5" type="ORF">PGLA_10925</name>
</gene>
<feature type="domain" description="AAA+ ATPase" evidence="4">
    <location>
        <begin position="306"/>
        <end position="429"/>
    </location>
</feature>
<dbReference type="SUPFAM" id="SSF52540">
    <property type="entry name" value="P-loop containing nucleoside triphosphate hydrolases"/>
    <property type="match status" value="1"/>
</dbReference>
<accession>A0A162Q622</accession>
<proteinExistence type="inferred from homology"/>
<dbReference type="GO" id="GO:0016887">
    <property type="term" value="F:ATP hydrolysis activity"/>
    <property type="evidence" value="ECO:0007669"/>
    <property type="project" value="TreeGrafter"/>
</dbReference>
<dbReference type="PANTHER" id="PTHR30258">
    <property type="entry name" value="TYPE II SECRETION SYSTEM PROTEIN GSPE-RELATED"/>
    <property type="match status" value="1"/>
</dbReference>
<dbReference type="EMBL" id="LVJH01000017">
    <property type="protein sequence ID" value="OAB42960.1"/>
    <property type="molecule type" value="Genomic_DNA"/>
</dbReference>
<comment type="similarity">
    <text evidence="1">Belongs to the GSP E family.</text>
</comment>
<dbReference type="InterPro" id="IPR027417">
    <property type="entry name" value="P-loop_NTPase"/>
</dbReference>
<dbReference type="AlphaFoldDB" id="A0A162Q622"/>